<accession>A0AA96GER5</accession>
<name>A0AA96GER5_9BACT</name>
<keyword evidence="1" id="KW-0812">Transmembrane</keyword>
<proteinExistence type="predicted"/>
<keyword evidence="1" id="KW-0472">Membrane</keyword>
<dbReference type="InterPro" id="IPR032809">
    <property type="entry name" value="Put_HupE_UreJ"/>
</dbReference>
<evidence type="ECO:0000256" key="1">
    <source>
        <dbReference type="SAM" id="Phobius"/>
    </source>
</evidence>
<feature type="transmembrane region" description="Helical" evidence="1">
    <location>
        <begin position="197"/>
        <end position="214"/>
    </location>
</feature>
<feature type="transmembrane region" description="Helical" evidence="1">
    <location>
        <begin position="250"/>
        <end position="268"/>
    </location>
</feature>
<sequence length="373" mass="41203">MIGPTWTVSSRGASVQRDIKDAISWRPSVFKMISYLSGHRRPKWPRLVTCCAVFFLFILLPTLGLAHEVRPAYLELRETTTGEFSVLWKTPARGEMRLALSPEFSAGHKTLTPFVTRRTETAAVQTWNIRTIESLRGQTIGIRGLERTMTDALVRIEFADGNSWVQRLTPSNPVGTVPVEQSTWEVAGQYSKLGVEHILLGIDHLLFVLALLMITRGRMHLVKTITAFTAAHSITLGLATLGFIHVPSQPVEALIALSIVMVAAEIIHTRHGIEGITARAPWIVAFSFGLLHGFGFAGALSEVGLPEGHIPVALLFFNIGVEAGQLLFIAAVMGVIAAFRQVHIQMPQWTQYIPPYTIGSVAMFWVFQRVSAF</sequence>
<organism evidence="2 3">
    <name type="scientific">Candidatus Nitrospira allomarina</name>
    <dbReference type="NCBI Taxonomy" id="3020900"/>
    <lineage>
        <taxon>Bacteria</taxon>
        <taxon>Pseudomonadati</taxon>
        <taxon>Nitrospirota</taxon>
        <taxon>Nitrospiria</taxon>
        <taxon>Nitrospirales</taxon>
        <taxon>Nitrospiraceae</taxon>
        <taxon>Nitrospira</taxon>
    </lineage>
</organism>
<evidence type="ECO:0000313" key="2">
    <source>
        <dbReference type="EMBL" id="WNM57528.1"/>
    </source>
</evidence>
<dbReference type="AlphaFoldDB" id="A0AA96GER5"/>
<evidence type="ECO:0000313" key="3">
    <source>
        <dbReference type="Proteomes" id="UP001302719"/>
    </source>
</evidence>
<feature type="transmembrane region" description="Helical" evidence="1">
    <location>
        <begin position="221"/>
        <end position="244"/>
    </location>
</feature>
<dbReference type="KEGG" id="nall:PP769_16385"/>
<feature type="transmembrane region" description="Helical" evidence="1">
    <location>
        <begin position="280"/>
        <end position="300"/>
    </location>
</feature>
<dbReference type="Pfam" id="PF13795">
    <property type="entry name" value="HupE_UreJ_2"/>
    <property type="match status" value="1"/>
</dbReference>
<feature type="transmembrane region" description="Helical" evidence="1">
    <location>
        <begin position="312"/>
        <end position="337"/>
    </location>
</feature>
<keyword evidence="1" id="KW-1133">Transmembrane helix</keyword>
<protein>
    <submittedName>
        <fullName evidence="2">HupE/UreJ family protein</fullName>
    </submittedName>
</protein>
<gene>
    <name evidence="2" type="ORF">PP769_16385</name>
</gene>
<keyword evidence="3" id="KW-1185">Reference proteome</keyword>
<dbReference type="RefSeq" id="WP_312642100.1">
    <property type="nucleotide sequence ID" value="NZ_CP116967.1"/>
</dbReference>
<dbReference type="EMBL" id="CP116967">
    <property type="protein sequence ID" value="WNM57528.1"/>
    <property type="molecule type" value="Genomic_DNA"/>
</dbReference>
<reference evidence="2 3" key="1">
    <citation type="submission" date="2023-01" db="EMBL/GenBank/DDBJ databases">
        <title>Cultivation and genomic characterization of new, ubiquitous marine nitrite-oxidizing bacteria from the Nitrospirales.</title>
        <authorList>
            <person name="Mueller A.J."/>
            <person name="Daebeler A."/>
            <person name="Herbold C.W."/>
            <person name="Kirkegaard R.H."/>
            <person name="Daims H."/>
        </authorList>
    </citation>
    <scope>NUCLEOTIDE SEQUENCE [LARGE SCALE GENOMIC DNA]</scope>
    <source>
        <strain evidence="2 3">VA</strain>
    </source>
</reference>
<feature type="transmembrane region" description="Helical" evidence="1">
    <location>
        <begin position="47"/>
        <end position="66"/>
    </location>
</feature>
<dbReference type="Proteomes" id="UP001302719">
    <property type="component" value="Chromosome"/>
</dbReference>